<accession>A0A7U8ARC9</accession>
<dbReference type="InterPro" id="IPR011646">
    <property type="entry name" value="KAP_P-loop"/>
</dbReference>
<reference evidence="2 3" key="1">
    <citation type="submission" date="2018-05" db="EMBL/GenBank/DDBJ databases">
        <authorList>
            <consortium name="PulseNet: The National Subtyping Network for Foodborne Disease Surveillance"/>
            <person name="Tarr C.L."/>
            <person name="Trees E."/>
            <person name="Katz L.S."/>
            <person name="Carleton-Romer H.A."/>
            <person name="Stroika S."/>
            <person name="Kucerova Z."/>
            <person name="Roache K.F."/>
            <person name="Sabol A.L."/>
            <person name="Besser J."/>
            <person name="Gerner-Smidt P."/>
        </authorList>
    </citation>
    <scope>NUCLEOTIDE SEQUENCE [LARGE SCALE GENOMIC DNA]</scope>
    <source>
        <strain evidence="2 3">1988D-2602</strain>
    </source>
</reference>
<dbReference type="Proteomes" id="UP000533324">
    <property type="component" value="Unassembled WGS sequence"/>
</dbReference>
<protein>
    <recommendedName>
        <fullName evidence="1">KAP NTPase domain-containing protein</fullName>
    </recommendedName>
</protein>
<dbReference type="Gene3D" id="3.40.50.300">
    <property type="entry name" value="P-loop containing nucleotide triphosphate hydrolases"/>
    <property type="match status" value="1"/>
</dbReference>
<comment type="caution">
    <text evidence="2">The sequence shown here is derived from an EMBL/GenBank/DDBJ whole genome shotgun (WGS) entry which is preliminary data.</text>
</comment>
<sequence length="509" mass="60893">MSEFIVNYAEFFICSRKQYKEKIKEIFQISGDKPIAIAINGKWGVGKSYFWKNEVTPLLKKEFKKYPIYTSVFGKKDENEIIKDLISQFLTIENKNANTIRDFIQGTLKLFGKNIDMDLLFKLFKKEHMSNTIICIDDFERLSDKISVQDILGLISELKENKECSVVVIFNEDELFKDNESKNKILFDKYMEKVFDFQIQFAPSTIEQFDIFTPKDLDKNFDAYRYFPDVINIDKLLQSHHVINLRELNRVNYTYQILLKKFSLEEDLSEEFKKIYNYLLYPIAYAYYFGLQLQYFTNNDHIVSVANLTSPHASMYNKLLNILLHSLKTEFDLMKKTGFIDRPQIFPDPNGYTYIQKYRLFMKNFVKKIIHDTQLHMQYITALEEKTTPEEASTNFFSKYKNDISSIPYMFGYRILDYAFDDESDFFDDDKKTRSFALDLIIEEQKEEIFSLFDKWCDMAYYSITKNNAHTRQEYFWVNKNTFYVPLEYTFKELKIEMPNNKLIQYFKN</sequence>
<evidence type="ECO:0000313" key="2">
    <source>
        <dbReference type="EMBL" id="EAJ1255157.1"/>
    </source>
</evidence>
<dbReference type="SUPFAM" id="SSF52540">
    <property type="entry name" value="P-loop containing nucleoside triphosphate hydrolases"/>
    <property type="match status" value="1"/>
</dbReference>
<dbReference type="AlphaFoldDB" id="A0A7U8ARC9"/>
<dbReference type="EMBL" id="AABVCV010000028">
    <property type="protein sequence ID" value="EAJ1255157.1"/>
    <property type="molecule type" value="Genomic_DNA"/>
</dbReference>
<evidence type="ECO:0000259" key="1">
    <source>
        <dbReference type="Pfam" id="PF07693"/>
    </source>
</evidence>
<organism evidence="2 3">
    <name type="scientific">Campylobacter lari</name>
    <dbReference type="NCBI Taxonomy" id="201"/>
    <lineage>
        <taxon>Bacteria</taxon>
        <taxon>Pseudomonadati</taxon>
        <taxon>Campylobacterota</taxon>
        <taxon>Epsilonproteobacteria</taxon>
        <taxon>Campylobacterales</taxon>
        <taxon>Campylobacteraceae</taxon>
        <taxon>Campylobacter</taxon>
    </lineage>
</organism>
<dbReference type="Pfam" id="PF07693">
    <property type="entry name" value="KAP_NTPase"/>
    <property type="match status" value="2"/>
</dbReference>
<dbReference type="InterPro" id="IPR027417">
    <property type="entry name" value="P-loop_NTPase"/>
</dbReference>
<evidence type="ECO:0000313" key="3">
    <source>
        <dbReference type="Proteomes" id="UP000533324"/>
    </source>
</evidence>
<name>A0A7U8ARC9_CAMLA</name>
<gene>
    <name evidence="2" type="ORF">A0Y59_08285</name>
</gene>
<feature type="domain" description="KAP NTPase" evidence="1">
    <location>
        <begin position="125"/>
        <end position="257"/>
    </location>
</feature>
<proteinExistence type="predicted"/>
<feature type="domain" description="KAP NTPase" evidence="1">
    <location>
        <begin position="17"/>
        <end position="89"/>
    </location>
</feature>